<protein>
    <submittedName>
        <fullName evidence="1">Uncharacterized protein</fullName>
    </submittedName>
</protein>
<dbReference type="Proteomes" id="UP000003856">
    <property type="component" value="Unassembled WGS sequence"/>
</dbReference>
<keyword evidence="2" id="KW-1185">Reference proteome</keyword>
<reference evidence="1 2" key="1">
    <citation type="submission" date="2009-05" db="EMBL/GenBank/DDBJ databases">
        <title>The draft genome of Acidovorax delafieldii 2AN.</title>
        <authorList>
            <consortium name="US DOE Joint Genome Institute (JGI-PGF)"/>
            <person name="Lucas S."/>
            <person name="Copeland A."/>
            <person name="Lapidus A."/>
            <person name="Glavina del Rio T."/>
            <person name="Tice H."/>
            <person name="Bruce D."/>
            <person name="Goodwin L."/>
            <person name="Pitluck S."/>
            <person name="Larimer F."/>
            <person name="Land M.L."/>
            <person name="Hauser L."/>
            <person name="Shelobolina E.S."/>
            <person name="Picardal F."/>
            <person name="Roden E."/>
            <person name="Emerson D."/>
        </authorList>
    </citation>
    <scope>NUCLEOTIDE SEQUENCE [LARGE SCALE GENOMIC DNA]</scope>
    <source>
        <strain evidence="1 2">2AN</strain>
    </source>
</reference>
<organism evidence="1 2">
    <name type="scientific">Acidovorax delafieldii 2AN</name>
    <dbReference type="NCBI Taxonomy" id="573060"/>
    <lineage>
        <taxon>Bacteria</taxon>
        <taxon>Pseudomonadati</taxon>
        <taxon>Pseudomonadota</taxon>
        <taxon>Betaproteobacteria</taxon>
        <taxon>Burkholderiales</taxon>
        <taxon>Comamonadaceae</taxon>
        <taxon>Acidovorax</taxon>
    </lineage>
</organism>
<gene>
    <name evidence="1" type="ORF">AcdelDRAFT_3793</name>
</gene>
<dbReference type="AlphaFoldDB" id="C5TA63"/>
<sequence length="61" mass="6305">MPDASTAPVRAAPKTTPARLAKGLRAMLPGPVTPLLHPPVLPTPPQLMETTVALFPCAPTP</sequence>
<evidence type="ECO:0000313" key="1">
    <source>
        <dbReference type="EMBL" id="EER58632.1"/>
    </source>
</evidence>
<dbReference type="EMBL" id="ACQT01000230">
    <property type="protein sequence ID" value="EER58632.1"/>
    <property type="molecule type" value="Genomic_DNA"/>
</dbReference>
<proteinExistence type="predicted"/>
<accession>C5TA63</accession>
<dbReference type="RefSeq" id="WP_005799506.1">
    <property type="nucleotide sequence ID" value="NZ_ACQT01000230.1"/>
</dbReference>
<name>C5TA63_ACIDE</name>
<comment type="caution">
    <text evidence="1">The sequence shown here is derived from an EMBL/GenBank/DDBJ whole genome shotgun (WGS) entry which is preliminary data.</text>
</comment>
<dbReference type="PATRIC" id="fig|573060.9.peg.1177"/>
<evidence type="ECO:0000313" key="2">
    <source>
        <dbReference type="Proteomes" id="UP000003856"/>
    </source>
</evidence>